<dbReference type="AlphaFoldDB" id="A0A9P4M4M9"/>
<reference evidence="1" key="1">
    <citation type="journal article" date="2020" name="Stud. Mycol.">
        <title>101 Dothideomycetes genomes: a test case for predicting lifestyles and emergence of pathogens.</title>
        <authorList>
            <person name="Haridas S."/>
            <person name="Albert R."/>
            <person name="Binder M."/>
            <person name="Bloem J."/>
            <person name="Labutti K."/>
            <person name="Salamov A."/>
            <person name="Andreopoulos B."/>
            <person name="Baker S."/>
            <person name="Barry K."/>
            <person name="Bills G."/>
            <person name="Bluhm B."/>
            <person name="Cannon C."/>
            <person name="Castanera R."/>
            <person name="Culley D."/>
            <person name="Daum C."/>
            <person name="Ezra D."/>
            <person name="Gonzalez J."/>
            <person name="Henrissat B."/>
            <person name="Kuo A."/>
            <person name="Liang C."/>
            <person name="Lipzen A."/>
            <person name="Lutzoni F."/>
            <person name="Magnuson J."/>
            <person name="Mondo S."/>
            <person name="Nolan M."/>
            <person name="Ohm R."/>
            <person name="Pangilinan J."/>
            <person name="Park H.-J."/>
            <person name="Ramirez L."/>
            <person name="Alfaro M."/>
            <person name="Sun H."/>
            <person name="Tritt A."/>
            <person name="Yoshinaga Y."/>
            <person name="Zwiers L.-H."/>
            <person name="Turgeon B."/>
            <person name="Goodwin S."/>
            <person name="Spatafora J."/>
            <person name="Crous P."/>
            <person name="Grigoriev I."/>
        </authorList>
    </citation>
    <scope>NUCLEOTIDE SEQUENCE</scope>
    <source>
        <strain evidence="1">CBS 133067</strain>
    </source>
</reference>
<sequence>MASPNLTPDFAPADLATSSPFHKEVAALELLVLRNAKFIYRGLFNEFQIILGQAPLESAGAENAIDGASHTSSRSASPLTTPLPNLSPTIAAGNDAEVETDPLPSSFHPQRLYAALIGIKPTALHSPGKESLLLRTYPCIDEYSAKRELFDLTVVEVDNRLSASAKLKISLEKLATSAKAISELPDGWRMLIHETYGMICFANDNLTGDEPKVTFQLPGYEKKARRIAVKVPKQELIDETIAEFKLPSEGGDSGATGAAGATAEKKSWYLCMVM</sequence>
<gene>
    <name evidence="1" type="ORF">NA57DRAFT_57682</name>
</gene>
<comment type="caution">
    <text evidence="1">The sequence shown here is derived from an EMBL/GenBank/DDBJ whole genome shotgun (WGS) entry which is preliminary data.</text>
</comment>
<organism evidence="1 2">
    <name type="scientific">Rhizodiscina lignyota</name>
    <dbReference type="NCBI Taxonomy" id="1504668"/>
    <lineage>
        <taxon>Eukaryota</taxon>
        <taxon>Fungi</taxon>
        <taxon>Dikarya</taxon>
        <taxon>Ascomycota</taxon>
        <taxon>Pezizomycotina</taxon>
        <taxon>Dothideomycetes</taxon>
        <taxon>Pleosporomycetidae</taxon>
        <taxon>Aulographales</taxon>
        <taxon>Rhizodiscinaceae</taxon>
        <taxon>Rhizodiscina</taxon>
    </lineage>
</organism>
<proteinExistence type="predicted"/>
<accession>A0A9P4M4M9</accession>
<evidence type="ECO:0000313" key="1">
    <source>
        <dbReference type="EMBL" id="KAF2097078.1"/>
    </source>
</evidence>
<keyword evidence="2" id="KW-1185">Reference proteome</keyword>
<evidence type="ECO:0000313" key="2">
    <source>
        <dbReference type="Proteomes" id="UP000799772"/>
    </source>
</evidence>
<dbReference type="EMBL" id="ML978128">
    <property type="protein sequence ID" value="KAF2097078.1"/>
    <property type="molecule type" value="Genomic_DNA"/>
</dbReference>
<protein>
    <submittedName>
        <fullName evidence="1">Uncharacterized protein</fullName>
    </submittedName>
</protein>
<name>A0A9P4M4M9_9PEZI</name>
<dbReference type="Proteomes" id="UP000799772">
    <property type="component" value="Unassembled WGS sequence"/>
</dbReference>